<keyword evidence="2" id="KW-1185">Reference proteome</keyword>
<evidence type="ECO:0000313" key="2">
    <source>
        <dbReference type="Proteomes" id="UP000663908"/>
    </source>
</evidence>
<proteinExistence type="predicted"/>
<protein>
    <submittedName>
        <fullName evidence="1">Uncharacterized protein</fullName>
    </submittedName>
</protein>
<dbReference type="EMBL" id="CP071839">
    <property type="protein sequence ID" value="QTE02977.1"/>
    <property type="molecule type" value="Genomic_DNA"/>
</dbReference>
<dbReference type="Proteomes" id="UP000663908">
    <property type="component" value="Chromosome"/>
</dbReference>
<organism evidence="1 2">
    <name type="scientific">Streptomyces cyanogenus</name>
    <dbReference type="NCBI Taxonomy" id="80860"/>
    <lineage>
        <taxon>Bacteria</taxon>
        <taxon>Bacillati</taxon>
        <taxon>Actinomycetota</taxon>
        <taxon>Actinomycetes</taxon>
        <taxon>Kitasatosporales</taxon>
        <taxon>Streptomycetaceae</taxon>
        <taxon>Streptomyces</taxon>
    </lineage>
</organism>
<dbReference type="RefSeq" id="WP_208036194.1">
    <property type="nucleotide sequence ID" value="NZ_CP071839.1"/>
</dbReference>
<gene>
    <name evidence="1" type="ORF">S1361_36925</name>
</gene>
<evidence type="ECO:0000313" key="1">
    <source>
        <dbReference type="EMBL" id="QTE02977.1"/>
    </source>
</evidence>
<sequence>MLLDERTNERTGRACAAAGKPGMTVIATQQEPSTMLVEADGIFVAPDPEAARTLFPARYDAEQVADR</sequence>
<accession>A0ABX7U568</accession>
<name>A0ABX7U568_STRCY</name>
<reference evidence="1 2" key="1">
    <citation type="submission" date="2021-03" db="EMBL/GenBank/DDBJ databases">
        <title>Complete genome sequence of Streptomyces cyanogenus S136, producer of anticancer angucycline landomycin A.</title>
        <authorList>
            <person name="Hrab P."/>
            <person name="Ruckert C."/>
            <person name="Busche T."/>
            <person name="Ostash I."/>
            <person name="Kalinowski J."/>
            <person name="Fedorenko V."/>
            <person name="Yushchuk O."/>
            <person name="Ostash B."/>
        </authorList>
    </citation>
    <scope>NUCLEOTIDE SEQUENCE [LARGE SCALE GENOMIC DNA]</scope>
    <source>
        <strain evidence="1 2">S136</strain>
    </source>
</reference>